<dbReference type="Pfam" id="PF01885">
    <property type="entry name" value="PTS_2-RNA"/>
    <property type="match status" value="1"/>
</dbReference>
<organism evidence="8 9">
    <name type="scientific">Claviceps humidiphila</name>
    <dbReference type="NCBI Taxonomy" id="1294629"/>
    <lineage>
        <taxon>Eukaryota</taxon>
        <taxon>Fungi</taxon>
        <taxon>Dikarya</taxon>
        <taxon>Ascomycota</taxon>
        <taxon>Pezizomycotina</taxon>
        <taxon>Sordariomycetes</taxon>
        <taxon>Hypocreomycetidae</taxon>
        <taxon>Hypocreales</taxon>
        <taxon>Clavicipitaceae</taxon>
        <taxon>Claviceps</taxon>
    </lineage>
</organism>
<dbReference type="InterPro" id="IPR042081">
    <property type="entry name" value="RNA_2'-PTrans_C"/>
</dbReference>
<protein>
    <recommendedName>
        <fullName evidence="3">2'-phosphotransferase</fullName>
        <ecNumber evidence="3">2.7.1.160</ecNumber>
    </recommendedName>
</protein>
<dbReference type="Gene3D" id="3.20.170.30">
    <property type="match status" value="1"/>
</dbReference>
<feature type="compositionally biased region" description="Gly residues" evidence="7">
    <location>
        <begin position="346"/>
        <end position="360"/>
    </location>
</feature>
<keyword evidence="9" id="KW-1185">Reference proteome</keyword>
<sequence>MRKNSHLLLPKIPFTVHLLRGLFCTFSAHSHLPHTTPPKGPLAHHRKRNYHRLTMAANTAPDVIPPAQTSDLGIEDTPVPQPRGAARSGRRGGGGRGEGREVQISKALSRLLRHQAQNAGIDLDGEGFARLDQVLQWGPLNSLNVSLTEIKSIVETNAKQRFALKPKSPISEDSSSPRDYLIRANQGHSLAVDPAAMFTPINLGDADFPVRVIHGTYFAFWDAILTSGGLKPMNRGHIHCSDKTLEEGALSGMRKDAELLIEIDLEKSLGEGIAWWRSQNGVILTDGGEGGVLDTRFFKSVKGRVEGVGVLWEEGVKKADLPAGLKMAVPTGKANGGRKGKRGGGDGRGGGRGGRGGSRGGHLPSAS</sequence>
<evidence type="ECO:0000256" key="1">
    <source>
        <dbReference type="ARBA" id="ARBA00003343"/>
    </source>
</evidence>
<evidence type="ECO:0000256" key="6">
    <source>
        <dbReference type="ARBA" id="ARBA00047949"/>
    </source>
</evidence>
<evidence type="ECO:0000256" key="7">
    <source>
        <dbReference type="SAM" id="MobiDB-lite"/>
    </source>
</evidence>
<reference evidence="8 9" key="1">
    <citation type="journal article" date="2020" name="bioRxiv">
        <title>Whole genome comparisons of ergot fungi reveals the divergence and evolution of species within the genus Claviceps are the result of varying mechanisms driving genome evolution and host range expansion.</title>
        <authorList>
            <person name="Wyka S.A."/>
            <person name="Mondo S.J."/>
            <person name="Liu M."/>
            <person name="Dettman J."/>
            <person name="Nalam V."/>
            <person name="Broders K.D."/>
        </authorList>
    </citation>
    <scope>NUCLEOTIDE SEQUENCE [LARGE SCALE GENOMIC DNA]</scope>
    <source>
        <strain evidence="8 9">LM576</strain>
    </source>
</reference>
<evidence type="ECO:0000256" key="3">
    <source>
        <dbReference type="ARBA" id="ARBA00012007"/>
    </source>
</evidence>
<comment type="caution">
    <text evidence="8">The sequence shown here is derived from an EMBL/GenBank/DDBJ whole genome shotgun (WGS) entry which is preliminary data.</text>
</comment>
<feature type="region of interest" description="Disordered" evidence="7">
    <location>
        <begin position="70"/>
        <end position="101"/>
    </location>
</feature>
<dbReference type="Gene3D" id="1.10.10.970">
    <property type="entry name" value="RNA 2'-phosphotransferase, Tpt1/KptA family, N-terminal domain"/>
    <property type="match status" value="1"/>
</dbReference>
<keyword evidence="4" id="KW-0808">Transferase</keyword>
<dbReference type="PANTHER" id="PTHR12684">
    <property type="entry name" value="PUTATIVE PHOSPHOTRANSFERASE"/>
    <property type="match status" value="1"/>
</dbReference>
<dbReference type="EC" id="2.7.1.160" evidence="3"/>
<dbReference type="GO" id="GO:0000215">
    <property type="term" value="F:tRNA 2'-phosphotransferase activity"/>
    <property type="evidence" value="ECO:0007669"/>
    <property type="project" value="UniProtKB-EC"/>
</dbReference>
<gene>
    <name evidence="8" type="ORF">E4U13_005377</name>
</gene>
<evidence type="ECO:0000256" key="4">
    <source>
        <dbReference type="ARBA" id="ARBA00022679"/>
    </source>
</evidence>
<dbReference type="AlphaFoldDB" id="A0A9P7TR73"/>
<accession>A0A9P7TR73</accession>
<dbReference type="Proteomes" id="UP000732380">
    <property type="component" value="Unassembled WGS sequence"/>
</dbReference>
<evidence type="ECO:0000256" key="5">
    <source>
        <dbReference type="ARBA" id="ARBA00023027"/>
    </source>
</evidence>
<evidence type="ECO:0000256" key="2">
    <source>
        <dbReference type="ARBA" id="ARBA00009836"/>
    </source>
</evidence>
<dbReference type="GO" id="GO:0006388">
    <property type="term" value="P:tRNA splicing, via endonucleolytic cleavage and ligation"/>
    <property type="evidence" value="ECO:0007669"/>
    <property type="project" value="TreeGrafter"/>
</dbReference>
<dbReference type="InterPro" id="IPR042080">
    <property type="entry name" value="RNA_2'-PTrans_N"/>
</dbReference>
<comment type="function">
    <text evidence="1">Catalyzes the last step of tRNA splicing, the transfer of the splice junction 2'-phosphate from ligated tRNA to NAD to produce ADP-ribose 1''-2'' cyclic phosphate.</text>
</comment>
<comment type="similarity">
    <text evidence="2">Belongs to the KptA/TPT1 family.</text>
</comment>
<evidence type="ECO:0000313" key="9">
    <source>
        <dbReference type="Proteomes" id="UP000732380"/>
    </source>
</evidence>
<keyword evidence="5" id="KW-0520">NAD</keyword>
<dbReference type="PANTHER" id="PTHR12684:SF2">
    <property type="entry name" value="TRNA 2'-PHOSPHOTRANSFERASE 1"/>
    <property type="match status" value="1"/>
</dbReference>
<name>A0A9P7TR73_9HYPO</name>
<dbReference type="SUPFAM" id="SSF56399">
    <property type="entry name" value="ADP-ribosylation"/>
    <property type="match status" value="1"/>
</dbReference>
<feature type="region of interest" description="Disordered" evidence="7">
    <location>
        <begin position="327"/>
        <end position="367"/>
    </location>
</feature>
<dbReference type="EMBL" id="SRQM01000431">
    <property type="protein sequence ID" value="KAG6110449.1"/>
    <property type="molecule type" value="Genomic_DNA"/>
</dbReference>
<evidence type="ECO:0000313" key="8">
    <source>
        <dbReference type="EMBL" id="KAG6110449.1"/>
    </source>
</evidence>
<proteinExistence type="inferred from homology"/>
<dbReference type="InterPro" id="IPR002745">
    <property type="entry name" value="Ptrans_KptA/Tpt1"/>
</dbReference>
<comment type="catalytic activity">
    <reaction evidence="6">
        <text>2'-phospho-[ligated tRNA] + NAD(+) = mature tRNA + ADP-alpha-D-ribose 1'',2''-cyclic phosphate + nicotinamide</text>
        <dbReference type="Rhea" id="RHEA:23324"/>
        <dbReference type="Rhea" id="RHEA-COMP:11106"/>
        <dbReference type="Rhea" id="RHEA-COMP:11107"/>
        <dbReference type="ChEBI" id="CHEBI:17154"/>
        <dbReference type="ChEBI" id="CHEBI:57540"/>
        <dbReference type="ChEBI" id="CHEBI:76596"/>
        <dbReference type="ChEBI" id="CHEBI:82883"/>
        <dbReference type="ChEBI" id="CHEBI:85027"/>
        <dbReference type="EC" id="2.7.1.160"/>
    </reaction>
</comment>